<dbReference type="EMBL" id="FUKQ01000029">
    <property type="protein sequence ID" value="SJN30813.1"/>
    <property type="molecule type" value="Genomic_DNA"/>
</dbReference>
<evidence type="ECO:0000313" key="2">
    <source>
        <dbReference type="Proteomes" id="UP000188342"/>
    </source>
</evidence>
<accession>A0A1R4JGB4</accession>
<proteinExistence type="predicted"/>
<reference evidence="1 2" key="1">
    <citation type="submission" date="2017-02" db="EMBL/GenBank/DDBJ databases">
        <authorList>
            <person name="Peterson S.W."/>
        </authorList>
    </citation>
    <scope>NUCLEOTIDE SEQUENCE [LARGE SCALE GENOMIC DNA]</scope>
    <source>
        <strain evidence="1 2">LSP_Lj1</strain>
    </source>
</reference>
<dbReference type="Proteomes" id="UP000188342">
    <property type="component" value="Unassembled WGS sequence"/>
</dbReference>
<dbReference type="AlphaFoldDB" id="A0A1R4JGB4"/>
<sequence>MLKGPSRGAERTDGSAPPCASVTADAVFFYERRLRAGALAL</sequence>
<keyword evidence="2" id="KW-1185">Reference proteome</keyword>
<organism evidence="1 2">
    <name type="scientific">Luteococcus japonicus LSP_Lj1</name>
    <dbReference type="NCBI Taxonomy" id="1255658"/>
    <lineage>
        <taxon>Bacteria</taxon>
        <taxon>Bacillati</taxon>
        <taxon>Actinomycetota</taxon>
        <taxon>Actinomycetes</taxon>
        <taxon>Propionibacteriales</taxon>
        <taxon>Propionibacteriaceae</taxon>
        <taxon>Luteococcus</taxon>
    </lineage>
</organism>
<protein>
    <submittedName>
        <fullName evidence="1">Uncharacterized protein</fullName>
    </submittedName>
</protein>
<gene>
    <name evidence="1" type="ORF">FM114_07235</name>
</gene>
<name>A0A1R4JGB4_9ACTN</name>
<dbReference type="STRING" id="1255658.FM114_07235"/>
<evidence type="ECO:0000313" key="1">
    <source>
        <dbReference type="EMBL" id="SJN30813.1"/>
    </source>
</evidence>